<keyword evidence="2" id="KW-1015">Disulfide bond</keyword>
<comment type="similarity">
    <text evidence="1">Belongs to the arthropod CHH/MIH/GIH/VIH hormone family.</text>
</comment>
<dbReference type="SUPFAM" id="SSF81778">
    <property type="entry name" value="Crustacean CHH/MIH/GIH neurohormone"/>
    <property type="match status" value="1"/>
</dbReference>
<feature type="signal peptide" evidence="3">
    <location>
        <begin position="1"/>
        <end position="22"/>
    </location>
</feature>
<name>H9BFB2_PENCE</name>
<protein>
    <submittedName>
        <fullName evidence="4">Hyperglycemic hormone 1-like protein</fullName>
    </submittedName>
</protein>
<dbReference type="Pfam" id="PF01147">
    <property type="entry name" value="Crust_neurohorm"/>
    <property type="match status" value="1"/>
</dbReference>
<organism evidence="4">
    <name type="scientific">Penaeus chinensis</name>
    <name type="common">Fleshy prawn</name>
    <name type="synonym">Fenneropenaeus chinensis</name>
    <dbReference type="NCBI Taxonomy" id="139456"/>
    <lineage>
        <taxon>Eukaryota</taxon>
        <taxon>Metazoa</taxon>
        <taxon>Ecdysozoa</taxon>
        <taxon>Arthropoda</taxon>
        <taxon>Crustacea</taxon>
        <taxon>Multicrustacea</taxon>
        <taxon>Malacostraca</taxon>
        <taxon>Eumalacostraca</taxon>
        <taxon>Eucarida</taxon>
        <taxon>Decapoda</taxon>
        <taxon>Dendrobranchiata</taxon>
        <taxon>Penaeoidea</taxon>
        <taxon>Penaeidae</taxon>
        <taxon>Penaeus</taxon>
    </lineage>
</organism>
<dbReference type="OrthoDB" id="6385866at2759"/>
<reference evidence="4" key="2">
    <citation type="submission" date="2011-11" db="EMBL/GenBank/DDBJ databases">
        <authorList>
            <person name="Li S."/>
            <person name="Li F."/>
            <person name="Wang B."/>
            <person name="Xie Y."/>
            <person name="Wen R."/>
            <person name="Xiang J."/>
        </authorList>
    </citation>
    <scope>NUCLEOTIDE SEQUENCE</scope>
    <source>
        <tissue evidence="4">Spermatophore sac</tissue>
    </source>
</reference>
<dbReference type="EMBL" id="JQ012758">
    <property type="protein sequence ID" value="AFD32402.1"/>
    <property type="molecule type" value="mRNA"/>
</dbReference>
<dbReference type="InterPro" id="IPR035957">
    <property type="entry name" value="Crust_neurohorm_sf"/>
</dbReference>
<accession>H9BFB2</accession>
<dbReference type="GO" id="GO:0007623">
    <property type="term" value="P:circadian rhythm"/>
    <property type="evidence" value="ECO:0007669"/>
    <property type="project" value="TreeGrafter"/>
</dbReference>
<feature type="disulfide bond" evidence="2">
    <location>
        <begin position="49"/>
        <end position="85"/>
    </location>
</feature>
<evidence type="ECO:0000256" key="3">
    <source>
        <dbReference type="SAM" id="SignalP"/>
    </source>
</evidence>
<evidence type="ECO:0000256" key="1">
    <source>
        <dbReference type="ARBA" id="ARBA00005447"/>
    </source>
</evidence>
<feature type="disulfide bond" evidence="2">
    <location>
        <begin position="68"/>
        <end position="94"/>
    </location>
</feature>
<proteinExistence type="evidence at transcript level"/>
<dbReference type="InterPro" id="IPR031098">
    <property type="entry name" value="Crust_neurohorm"/>
</dbReference>
<feature type="disulfide bond" evidence="2">
    <location>
        <begin position="65"/>
        <end position="81"/>
    </location>
</feature>
<dbReference type="Gene3D" id="1.10.2010.10">
    <property type="entry name" value="Crustacean CHH/MIH/GIH neurohormone"/>
    <property type="match status" value="1"/>
</dbReference>
<gene>
    <name evidence="4" type="primary">CHH1</name>
</gene>
<reference evidence="4" key="1">
    <citation type="journal article" date="2010" name="Gen. Comp. Endocrinol.">
        <title>Cloning and expression profiles of two isoforms of a CHH-like gene specifically expressed in male Chinese shrimp, Fenneropenaeus chinensis.</title>
        <authorList>
            <person name="Li S."/>
            <person name="Li F."/>
            <person name="Wang B."/>
            <person name="Xie Y."/>
            <person name="Wen R."/>
            <person name="Xiang J."/>
        </authorList>
    </citation>
    <scope>NUCLEOTIDE SEQUENCE</scope>
    <source>
        <tissue evidence="4">Spermatophore sac</tissue>
    </source>
</reference>
<keyword evidence="3" id="KW-0732">Signal</keyword>
<dbReference type="PANTHER" id="PTHR35981">
    <property type="entry name" value="ION TRANSPORT PEPTIDE, ISOFORM C"/>
    <property type="match status" value="1"/>
</dbReference>
<dbReference type="AlphaFoldDB" id="H9BFB2"/>
<sequence length="117" mass="13020">MIALRMMILAVVGALLMTQAHALRRSFVLKPLSERHDILDERDVYPAECQGSFSVPALQAVNDLCLQCENVTRQPDTLANCKANCFSNSIFVGCLDVLELPESEKATYRDHVQLLGK</sequence>
<feature type="chain" id="PRO_5003618310" evidence="3">
    <location>
        <begin position="23"/>
        <end position="117"/>
    </location>
</feature>
<evidence type="ECO:0000256" key="2">
    <source>
        <dbReference type="PIRSR" id="PIRSR631098-51"/>
    </source>
</evidence>
<evidence type="ECO:0000313" key="4">
    <source>
        <dbReference type="EMBL" id="AFD32402.1"/>
    </source>
</evidence>
<dbReference type="PANTHER" id="PTHR35981:SF2">
    <property type="entry name" value="ION TRANSPORT PEPTIDE, ISOFORM C"/>
    <property type="match status" value="1"/>
</dbReference>